<gene>
    <name evidence="2" type="ORF">L798_12637</name>
</gene>
<evidence type="ECO:0000313" key="2">
    <source>
        <dbReference type="EMBL" id="KDR13565.1"/>
    </source>
</evidence>
<dbReference type="AlphaFoldDB" id="A0A067QUK7"/>
<feature type="domain" description="DUF4704" evidence="1">
    <location>
        <begin position="2"/>
        <end position="61"/>
    </location>
</feature>
<dbReference type="Proteomes" id="UP000027135">
    <property type="component" value="Unassembled WGS sequence"/>
</dbReference>
<keyword evidence="3" id="KW-1185">Reference proteome</keyword>
<name>A0A067QUK7_ZOONE</name>
<accession>A0A067QUK7</accession>
<sequence>MVIIGVLLAKAKPHLIDVNVLMAVQLLVEMARDTSNAMLRQALFQHVLFNFKIWSQSQFHIRIGEDLKPFISFA</sequence>
<dbReference type="Pfam" id="PF15787">
    <property type="entry name" value="DUF4704"/>
    <property type="match status" value="1"/>
</dbReference>
<reference evidence="2 3" key="1">
    <citation type="journal article" date="2014" name="Nat. Commun.">
        <title>Molecular traces of alternative social organization in a termite genome.</title>
        <authorList>
            <person name="Terrapon N."/>
            <person name="Li C."/>
            <person name="Robertson H.M."/>
            <person name="Ji L."/>
            <person name="Meng X."/>
            <person name="Booth W."/>
            <person name="Chen Z."/>
            <person name="Childers C.P."/>
            <person name="Glastad K.M."/>
            <person name="Gokhale K."/>
            <person name="Gowin J."/>
            <person name="Gronenberg W."/>
            <person name="Hermansen R.A."/>
            <person name="Hu H."/>
            <person name="Hunt B.G."/>
            <person name="Huylmans A.K."/>
            <person name="Khalil S.M."/>
            <person name="Mitchell R.D."/>
            <person name="Munoz-Torres M.C."/>
            <person name="Mustard J.A."/>
            <person name="Pan H."/>
            <person name="Reese J.T."/>
            <person name="Scharf M.E."/>
            <person name="Sun F."/>
            <person name="Vogel H."/>
            <person name="Xiao J."/>
            <person name="Yang W."/>
            <person name="Yang Z."/>
            <person name="Yang Z."/>
            <person name="Zhou J."/>
            <person name="Zhu J."/>
            <person name="Brent C.S."/>
            <person name="Elsik C.G."/>
            <person name="Goodisman M.A."/>
            <person name="Liberles D.A."/>
            <person name="Roe R.M."/>
            <person name="Vargo E.L."/>
            <person name="Vilcinskas A."/>
            <person name="Wang J."/>
            <person name="Bornberg-Bauer E."/>
            <person name="Korb J."/>
            <person name="Zhang G."/>
            <person name="Liebig J."/>
        </authorList>
    </citation>
    <scope>NUCLEOTIDE SEQUENCE [LARGE SCALE GENOMIC DNA]</scope>
    <source>
        <tissue evidence="2">Whole organism</tissue>
    </source>
</reference>
<evidence type="ECO:0000313" key="3">
    <source>
        <dbReference type="Proteomes" id="UP000027135"/>
    </source>
</evidence>
<proteinExistence type="predicted"/>
<dbReference type="InParanoid" id="A0A067QUK7"/>
<dbReference type="InterPro" id="IPR031570">
    <property type="entry name" value="NBEA/BDCP_DUF4704"/>
</dbReference>
<protein>
    <recommendedName>
        <fullName evidence="1">DUF4704 domain-containing protein</fullName>
    </recommendedName>
</protein>
<organism evidence="2 3">
    <name type="scientific">Zootermopsis nevadensis</name>
    <name type="common">Dampwood termite</name>
    <dbReference type="NCBI Taxonomy" id="136037"/>
    <lineage>
        <taxon>Eukaryota</taxon>
        <taxon>Metazoa</taxon>
        <taxon>Ecdysozoa</taxon>
        <taxon>Arthropoda</taxon>
        <taxon>Hexapoda</taxon>
        <taxon>Insecta</taxon>
        <taxon>Pterygota</taxon>
        <taxon>Neoptera</taxon>
        <taxon>Polyneoptera</taxon>
        <taxon>Dictyoptera</taxon>
        <taxon>Blattodea</taxon>
        <taxon>Blattoidea</taxon>
        <taxon>Termitoidae</taxon>
        <taxon>Termopsidae</taxon>
        <taxon>Zootermopsis</taxon>
    </lineage>
</organism>
<evidence type="ECO:0000259" key="1">
    <source>
        <dbReference type="Pfam" id="PF15787"/>
    </source>
</evidence>
<dbReference type="EMBL" id="KK852939">
    <property type="protein sequence ID" value="KDR13565.1"/>
    <property type="molecule type" value="Genomic_DNA"/>
</dbReference>